<dbReference type="CDD" id="cd24011">
    <property type="entry name" value="ASKHA_NBD_BK"/>
    <property type="match status" value="1"/>
</dbReference>
<keyword evidence="6 9" id="KW-0418">Kinase</keyword>
<dbReference type="HAMAP" id="MF_00542">
    <property type="entry name" value="Butyrate_kinase"/>
    <property type="match status" value="1"/>
</dbReference>
<dbReference type="GO" id="GO:0008776">
    <property type="term" value="F:acetate kinase activity"/>
    <property type="evidence" value="ECO:0007669"/>
    <property type="project" value="TreeGrafter"/>
</dbReference>
<evidence type="ECO:0000256" key="8">
    <source>
        <dbReference type="ARBA" id="ARBA00048596"/>
    </source>
</evidence>
<sequence length="355" mass="38461">MHLILVINPGSTSTKVAIFEDEDGVALKTYRHSSDELKEYVRVIDQIDFRLNLVRSFLEEHSFCLAGFSAVVGVGGLIKPVSGGTYLVNEKMLDDLKVGLQGEHPSNLGGILGHIFASEVGIPAYIVDPVVVDELDELARISGFPEIQRRSIFHALNQKATGRRAAHLLGKEYKEVNLVIAHLGGGISVGAHCQGKVIDVNNALDGDGPFTPERSGGLPVGDLVRLCFSGQYDKSDVLKKITGQGGLVAYLQTNNAQEVESRINKGDSTAQLIYDGMIYQVAKEIGCMATVLKGKVDAVILTGGLSRSKYVVDNIKDRVSYISNVIVYSGEDEMKALAEGVLRVLRGEEETKKYV</sequence>
<dbReference type="InterPro" id="IPR023865">
    <property type="entry name" value="Aliphatic_acid_kinase_CS"/>
</dbReference>
<comment type="similarity">
    <text evidence="2 9 10">Belongs to the acetokinase family.</text>
</comment>
<dbReference type="Gene3D" id="3.30.420.40">
    <property type="match status" value="2"/>
</dbReference>
<keyword evidence="4 9" id="KW-0808">Transferase</keyword>
<gene>
    <name evidence="11" type="primary">buk2_1</name>
    <name evidence="9" type="synonym">buk</name>
    <name evidence="11" type="ORF">DDT42_00042</name>
</gene>
<dbReference type="GO" id="GO:0006083">
    <property type="term" value="P:acetate metabolic process"/>
    <property type="evidence" value="ECO:0007669"/>
    <property type="project" value="TreeGrafter"/>
</dbReference>
<evidence type="ECO:0000256" key="5">
    <source>
        <dbReference type="ARBA" id="ARBA00022741"/>
    </source>
</evidence>
<comment type="caution">
    <text evidence="11">The sequence shown here is derived from an EMBL/GenBank/DDBJ whole genome shotgun (WGS) entry which is preliminary data.</text>
</comment>
<organism evidence="11 12">
    <name type="scientific">Psychracetigena formicireducens</name>
    <dbReference type="NCBI Taxonomy" id="2986056"/>
    <lineage>
        <taxon>Bacteria</taxon>
        <taxon>Bacillati</taxon>
        <taxon>Candidatus Lithacetigenota</taxon>
        <taxon>Candidatus Psychracetigena</taxon>
    </lineage>
</organism>
<dbReference type="PANTHER" id="PTHR21060:SF3">
    <property type="entry name" value="BUTYRATE KINASE 2-RELATED"/>
    <property type="match status" value="1"/>
</dbReference>
<comment type="subcellular location">
    <subcellularLocation>
        <location evidence="1 9">Cytoplasm</location>
    </subcellularLocation>
</comment>
<proteinExistence type="inferred from homology"/>
<evidence type="ECO:0000256" key="10">
    <source>
        <dbReference type="RuleBase" id="RU003835"/>
    </source>
</evidence>
<dbReference type="GO" id="GO:0005737">
    <property type="term" value="C:cytoplasm"/>
    <property type="evidence" value="ECO:0007669"/>
    <property type="project" value="UniProtKB-SubCell"/>
</dbReference>
<evidence type="ECO:0000313" key="12">
    <source>
        <dbReference type="Proteomes" id="UP000811545"/>
    </source>
</evidence>
<evidence type="ECO:0000256" key="9">
    <source>
        <dbReference type="HAMAP-Rule" id="MF_00542"/>
    </source>
</evidence>
<evidence type="ECO:0000256" key="3">
    <source>
        <dbReference type="ARBA" id="ARBA00022490"/>
    </source>
</evidence>
<evidence type="ECO:0000256" key="7">
    <source>
        <dbReference type="ARBA" id="ARBA00022840"/>
    </source>
</evidence>
<dbReference type="AlphaFoldDB" id="A0A9E2F5B6"/>
<evidence type="ECO:0000256" key="2">
    <source>
        <dbReference type="ARBA" id="ARBA00008748"/>
    </source>
</evidence>
<dbReference type="SUPFAM" id="SSF53067">
    <property type="entry name" value="Actin-like ATPase domain"/>
    <property type="match status" value="2"/>
</dbReference>
<dbReference type="NCBIfam" id="TIGR02707">
    <property type="entry name" value="butyr_kinase"/>
    <property type="match status" value="1"/>
</dbReference>
<keyword evidence="3 9" id="KW-0963">Cytoplasm</keyword>
<dbReference type="PIRSF" id="PIRSF036458">
    <property type="entry name" value="Butyrate_kin"/>
    <property type="match status" value="1"/>
</dbReference>
<reference evidence="11 12" key="1">
    <citation type="journal article" date="2021" name="bioRxiv">
        <title>Unique metabolic strategies in Hadean analogues reveal hints for primordial physiology.</title>
        <authorList>
            <person name="Nobu M.K."/>
            <person name="Nakai R."/>
            <person name="Tamazawa S."/>
            <person name="Mori H."/>
            <person name="Toyoda A."/>
            <person name="Ijiri A."/>
            <person name="Suzuki S."/>
            <person name="Kurokawa K."/>
            <person name="Kamagata Y."/>
            <person name="Tamaki H."/>
        </authorList>
    </citation>
    <scope>NUCLEOTIDE SEQUENCE [LARGE SCALE GENOMIC DNA]</scope>
    <source>
        <strain evidence="11">BS525</strain>
    </source>
</reference>
<dbReference type="Proteomes" id="UP000811545">
    <property type="component" value="Unassembled WGS sequence"/>
</dbReference>
<dbReference type="PROSITE" id="PS01076">
    <property type="entry name" value="ACETATE_KINASE_2"/>
    <property type="match status" value="1"/>
</dbReference>
<protein>
    <recommendedName>
        <fullName evidence="9">Probable butyrate kinase</fullName>
        <shortName evidence="9">BK</shortName>
        <ecNumber evidence="9">2.7.2.7</ecNumber>
    </recommendedName>
    <alternativeName>
        <fullName evidence="9">Branched-chain carboxylic acid kinase</fullName>
    </alternativeName>
</protein>
<dbReference type="GO" id="GO:0005524">
    <property type="term" value="F:ATP binding"/>
    <property type="evidence" value="ECO:0007669"/>
    <property type="project" value="UniProtKB-KW"/>
</dbReference>
<dbReference type="PRINTS" id="PR00471">
    <property type="entry name" value="ACETATEKNASE"/>
</dbReference>
<dbReference type="InterPro" id="IPR000890">
    <property type="entry name" value="Aliphatic_acid_kin_short-chain"/>
</dbReference>
<comment type="catalytic activity">
    <reaction evidence="8 9">
        <text>butanoate + ATP = butanoyl phosphate + ADP</text>
        <dbReference type="Rhea" id="RHEA:13585"/>
        <dbReference type="ChEBI" id="CHEBI:17968"/>
        <dbReference type="ChEBI" id="CHEBI:30616"/>
        <dbReference type="ChEBI" id="CHEBI:58079"/>
        <dbReference type="ChEBI" id="CHEBI:456216"/>
        <dbReference type="EC" id="2.7.2.7"/>
    </reaction>
</comment>
<dbReference type="PANTHER" id="PTHR21060">
    <property type="entry name" value="ACETATE KINASE"/>
    <property type="match status" value="1"/>
</dbReference>
<dbReference type="InterPro" id="IPR011245">
    <property type="entry name" value="Butyrate_kin"/>
</dbReference>
<dbReference type="GO" id="GO:0047761">
    <property type="term" value="F:butyrate kinase activity"/>
    <property type="evidence" value="ECO:0007669"/>
    <property type="project" value="UniProtKB-UniRule"/>
</dbReference>
<dbReference type="EC" id="2.7.2.7" evidence="9"/>
<keyword evidence="7 9" id="KW-0067">ATP-binding</keyword>
<dbReference type="EMBL" id="QLTW01000001">
    <property type="protein sequence ID" value="MBT9144210.1"/>
    <property type="molecule type" value="Genomic_DNA"/>
</dbReference>
<evidence type="ECO:0000313" key="11">
    <source>
        <dbReference type="EMBL" id="MBT9144210.1"/>
    </source>
</evidence>
<dbReference type="InterPro" id="IPR043129">
    <property type="entry name" value="ATPase_NBD"/>
</dbReference>
<evidence type="ECO:0000256" key="1">
    <source>
        <dbReference type="ARBA" id="ARBA00004496"/>
    </source>
</evidence>
<dbReference type="Pfam" id="PF00871">
    <property type="entry name" value="Acetate_kinase"/>
    <property type="match status" value="1"/>
</dbReference>
<evidence type="ECO:0000256" key="6">
    <source>
        <dbReference type="ARBA" id="ARBA00022777"/>
    </source>
</evidence>
<dbReference type="NCBIfam" id="NF002834">
    <property type="entry name" value="PRK03011.1-5"/>
    <property type="match status" value="1"/>
</dbReference>
<keyword evidence="5 9" id="KW-0547">Nucleotide-binding</keyword>
<name>A0A9E2F5B6_PSYF1</name>
<evidence type="ECO:0000256" key="4">
    <source>
        <dbReference type="ARBA" id="ARBA00022679"/>
    </source>
</evidence>
<accession>A0A9E2F5B6</accession>
<dbReference type="PROSITE" id="PS01075">
    <property type="entry name" value="ACETATE_KINASE_1"/>
    <property type="match status" value="1"/>
</dbReference>